<dbReference type="STRING" id="917.SAMN05216326_11128"/>
<reference evidence="1 2" key="1">
    <citation type="submission" date="2016-10" db="EMBL/GenBank/DDBJ databases">
        <authorList>
            <person name="de Groot N.N."/>
        </authorList>
    </citation>
    <scope>NUCLEOTIDE SEQUENCE [LARGE SCALE GENOMIC DNA]</scope>
    <source>
        <strain evidence="1 2">Nm22</strain>
    </source>
</reference>
<dbReference type="EMBL" id="FOCP01000001">
    <property type="protein sequence ID" value="SEM71747.1"/>
    <property type="molecule type" value="Genomic_DNA"/>
</dbReference>
<name>A0A1H8AQH1_9PROT</name>
<sequence>MIELPGGLIVNGERRRDFKFRELTGECELMLCEQSIPAQDDVFCHAQRVTHVLCQNLASIGGQSVNRETVNALSVGDRQFLMRQLAVYIDDGVVWLTAVCGQCAEKFDVSFRHSELPVKPAGEHYPNKVIEISLGKVTVSVPTGNDQLAVVNIANQQQAMWRLITRLVRRKGRRQQLQPEQLTTEDIEQIEIAAESMSPEIATELSANCPNCQAENRLPVTPYSCFDRSADDLLNEVHTIALYYHWSEQDILALPSTRRQHYLQLIDCSRGMIDRQKLVHGGLHG</sequence>
<accession>A0A1H8AQH1</accession>
<dbReference type="Proteomes" id="UP000199459">
    <property type="component" value="Unassembled WGS sequence"/>
</dbReference>
<evidence type="ECO:0000313" key="1">
    <source>
        <dbReference type="EMBL" id="SEM71747.1"/>
    </source>
</evidence>
<dbReference type="RefSeq" id="WP_090627124.1">
    <property type="nucleotide sequence ID" value="NZ_FOCP01000001.1"/>
</dbReference>
<organism evidence="1 2">
    <name type="scientific">Nitrosomonas marina</name>
    <dbReference type="NCBI Taxonomy" id="917"/>
    <lineage>
        <taxon>Bacteria</taxon>
        <taxon>Pseudomonadati</taxon>
        <taxon>Pseudomonadota</taxon>
        <taxon>Betaproteobacteria</taxon>
        <taxon>Nitrosomonadales</taxon>
        <taxon>Nitrosomonadaceae</taxon>
        <taxon>Nitrosomonas</taxon>
    </lineage>
</organism>
<evidence type="ECO:0008006" key="3">
    <source>
        <dbReference type="Google" id="ProtNLM"/>
    </source>
</evidence>
<dbReference type="OrthoDB" id="283948at2"/>
<evidence type="ECO:0000313" key="2">
    <source>
        <dbReference type="Proteomes" id="UP000199459"/>
    </source>
</evidence>
<gene>
    <name evidence="1" type="ORF">SAMN05216325_101224</name>
</gene>
<proteinExistence type="predicted"/>
<dbReference type="AlphaFoldDB" id="A0A1H8AQH1"/>
<protein>
    <recommendedName>
        <fullName evidence="3">Phage protein</fullName>
    </recommendedName>
</protein>